<dbReference type="PATRIC" id="fig|273678.4.peg.1114"/>
<dbReference type="Proteomes" id="UP000033900">
    <property type="component" value="Unassembled WGS sequence"/>
</dbReference>
<name>A0A0M2HV78_9MICO</name>
<keyword evidence="3" id="KW-1185">Reference proteome</keyword>
<proteinExistence type="predicted"/>
<dbReference type="EC" id="3.5.1.91" evidence="2"/>
<gene>
    <name evidence="2" type="primary">nfdA_2</name>
    <name evidence="2" type="ORF">RS84_01118</name>
</gene>
<dbReference type="GO" id="GO:0016810">
    <property type="term" value="F:hydrolase activity, acting on carbon-nitrogen (but not peptide) bonds"/>
    <property type="evidence" value="ECO:0007669"/>
    <property type="project" value="InterPro"/>
</dbReference>
<keyword evidence="2" id="KW-0378">Hydrolase</keyword>
<dbReference type="OrthoDB" id="3238066at2"/>
<dbReference type="Gene3D" id="3.10.310.70">
    <property type="match status" value="1"/>
</dbReference>
<dbReference type="SUPFAM" id="SSF51556">
    <property type="entry name" value="Metallo-dependent hydrolases"/>
    <property type="match status" value="1"/>
</dbReference>
<reference evidence="2 3" key="1">
    <citation type="submission" date="2015-02" db="EMBL/GenBank/DDBJ databases">
        <title>Draft genome sequences of ten Microbacterium spp. with emphasis on heavy metal contaminated environments.</title>
        <authorList>
            <person name="Corretto E."/>
        </authorList>
    </citation>
    <scope>NUCLEOTIDE SEQUENCE [LARGE SCALE GENOMIC DNA]</scope>
    <source>
        <strain evidence="2 3">SA35</strain>
    </source>
</reference>
<dbReference type="InterPro" id="IPR011059">
    <property type="entry name" value="Metal-dep_hydrolase_composite"/>
</dbReference>
<dbReference type="Gene3D" id="3.20.20.140">
    <property type="entry name" value="Metal-dependent hydrolases"/>
    <property type="match status" value="1"/>
</dbReference>
<dbReference type="AlphaFoldDB" id="A0A0M2HV78"/>
<evidence type="ECO:0000313" key="2">
    <source>
        <dbReference type="EMBL" id="KJL48359.1"/>
    </source>
</evidence>
<evidence type="ECO:0000259" key="1">
    <source>
        <dbReference type="Pfam" id="PF07969"/>
    </source>
</evidence>
<dbReference type="CDD" id="cd01300">
    <property type="entry name" value="YtcJ_like"/>
    <property type="match status" value="1"/>
</dbReference>
<feature type="domain" description="Amidohydrolase 3" evidence="1">
    <location>
        <begin position="57"/>
        <end position="528"/>
    </location>
</feature>
<dbReference type="Gene3D" id="2.30.40.10">
    <property type="entry name" value="Urease, subunit C, domain 1"/>
    <property type="match status" value="1"/>
</dbReference>
<dbReference type="InterPro" id="IPR013108">
    <property type="entry name" value="Amidohydro_3"/>
</dbReference>
<dbReference type="PANTHER" id="PTHR22642:SF2">
    <property type="entry name" value="PROTEIN LONG AFTER FAR-RED 3"/>
    <property type="match status" value="1"/>
</dbReference>
<dbReference type="PANTHER" id="PTHR22642">
    <property type="entry name" value="IMIDAZOLONEPROPIONASE"/>
    <property type="match status" value="1"/>
</dbReference>
<accession>A0A0M2HV78</accession>
<sequence length="534" mass="56226">MVDTIVVGAQVRTLSPQAPDGADAVAITAGRITAIGTRAQVLPLAGPATELITRPDATIIPGLVDAHSHPIYSLGIVRGLSLTNVHTYAELLAALERGRAEQEEEEWFLAWGLDPTAFEGRPIDNAALHEVLGADRPAYIKMFDAHSGIASASALARAGIDAPITHADGSGAAGDADGNLTGHLIEFPTMEIVEKELPAHGFADRVAQLRGLLQDMAAVGITAAHVMDLQDDDALDLLAAIEGEGELPVRLRISPWVTPQTTDAEIAELIALQGHGGRRYRVEGVKFFIDGTVEGGTAWLSRPDSEGEGTSSAWVPAEAYAERIRQFDHEGVPTATHAIGDRGIRFAAETLAALPSGGVPHRIEHIESAEDDVIAVIGRSGIMASMQPTHCTHHVRADGSDDWSRRLGPQRAARAWRTADVRRSGAVLALGSDWPVAAFDPWEIMADAQQRRSVAVPGSAPVGAAQGLTATEALEGYTTHAHRSIGSEGGALVVGGAADLALVDRDPLTCSPEELLRTRVLLTLVNGVATHTAV</sequence>
<evidence type="ECO:0000313" key="3">
    <source>
        <dbReference type="Proteomes" id="UP000033900"/>
    </source>
</evidence>
<protein>
    <submittedName>
        <fullName evidence="2">N-substituted formamide deformylase</fullName>
        <ecNumber evidence="2">3.5.1.91</ecNumber>
    </submittedName>
</protein>
<organism evidence="2 3">
    <name type="scientific">Microbacterium hydrocarbonoxydans</name>
    <dbReference type="NCBI Taxonomy" id="273678"/>
    <lineage>
        <taxon>Bacteria</taxon>
        <taxon>Bacillati</taxon>
        <taxon>Actinomycetota</taxon>
        <taxon>Actinomycetes</taxon>
        <taxon>Micrococcales</taxon>
        <taxon>Microbacteriaceae</taxon>
        <taxon>Microbacterium</taxon>
    </lineage>
</organism>
<dbReference type="RefSeq" id="WP_052676232.1">
    <property type="nucleotide sequence ID" value="NZ_JYJB01000007.1"/>
</dbReference>
<dbReference type="Pfam" id="PF07969">
    <property type="entry name" value="Amidohydro_3"/>
    <property type="match status" value="1"/>
</dbReference>
<dbReference type="STRING" id="273678.RS84_01118"/>
<dbReference type="SUPFAM" id="SSF51338">
    <property type="entry name" value="Composite domain of metallo-dependent hydrolases"/>
    <property type="match status" value="1"/>
</dbReference>
<comment type="caution">
    <text evidence="2">The sequence shown here is derived from an EMBL/GenBank/DDBJ whole genome shotgun (WGS) entry which is preliminary data.</text>
</comment>
<dbReference type="EMBL" id="JYJB01000007">
    <property type="protein sequence ID" value="KJL48359.1"/>
    <property type="molecule type" value="Genomic_DNA"/>
</dbReference>
<dbReference type="InterPro" id="IPR033932">
    <property type="entry name" value="YtcJ-like"/>
</dbReference>
<dbReference type="InterPro" id="IPR032466">
    <property type="entry name" value="Metal_Hydrolase"/>
</dbReference>